<name>A0A0K6FLP0_9AGAM</name>
<feature type="compositionally biased region" description="Polar residues" evidence="1">
    <location>
        <begin position="29"/>
        <end position="41"/>
    </location>
</feature>
<feature type="domain" description="G" evidence="2">
    <location>
        <begin position="51"/>
        <end position="110"/>
    </location>
</feature>
<dbReference type="EMBL" id="CYGV01000025">
    <property type="protein sequence ID" value="CUA67156.1"/>
    <property type="molecule type" value="Genomic_DNA"/>
</dbReference>
<protein>
    <submittedName>
        <fullName evidence="3">Coiled-coil domain-containing protein 77 [Mus musculus]</fullName>
    </submittedName>
</protein>
<evidence type="ECO:0000259" key="2">
    <source>
        <dbReference type="Pfam" id="PF01926"/>
    </source>
</evidence>
<feature type="region of interest" description="Disordered" evidence="1">
    <location>
        <begin position="1"/>
        <end position="41"/>
    </location>
</feature>
<dbReference type="Gene3D" id="3.40.50.300">
    <property type="entry name" value="P-loop containing nucleotide triphosphate hydrolases"/>
    <property type="match status" value="1"/>
</dbReference>
<organism evidence="3 4">
    <name type="scientific">Rhizoctonia solani</name>
    <dbReference type="NCBI Taxonomy" id="456999"/>
    <lineage>
        <taxon>Eukaryota</taxon>
        <taxon>Fungi</taxon>
        <taxon>Dikarya</taxon>
        <taxon>Basidiomycota</taxon>
        <taxon>Agaricomycotina</taxon>
        <taxon>Agaricomycetes</taxon>
        <taxon>Cantharellales</taxon>
        <taxon>Ceratobasidiaceae</taxon>
        <taxon>Rhizoctonia</taxon>
    </lineage>
</organism>
<sequence length="612" mass="67315">MPGMRADRLEEEGTAASPTELQRPPTPGQQPSSPAQDRPQKQTPTIDIMHVLVLGPSGSGKSSLINLLSGEKLPVASEGAGLCTINFRITHAFTLAGRSFRLIDSPGLYITSLSTSDIMKKLILYLARFRDSKGPPNLSGILYLHPEGKDIRDEDLKRTLEALRRLVGDPWLSSVTVAVIGDGATTVSSDTISKLQEPTSPFYSLYCGGAKIVPLSFELSRIQEIMLAIEPSSSQPRFFNKISWDPQERHVGGIDELMGEIMGPNRRDHTGRAARPRKGTQMTLEESEINRQQLQATLEATETELKLSRSQLAQIQEEYASLRSELQLHDNTEQSKVVQSLQDLNRAIDNFGRSVAEYMVDNFAATLNKDDPTTLDASDLPELQRQFEHREGNSSLTVSLGGNGLPIEDFIDLGLRNLLCQKLYSDVFIPFHPSAISTGPDFMTPLYEEVRRQGPSVVAAKWRACTFMALSKGNKLDKPAIEGHVENLIKEQIQPLFNNLFGQSNSVALTDDQRSQLQDVITAAWELNHILKGEVVTLGDFLPLCCERGVPFDPKTMVEFEASKKRKPGSIAICTIRLGLTLSYAKGSGKNSVPSVVCPATVITPTIHGLNK</sequence>
<evidence type="ECO:0000313" key="3">
    <source>
        <dbReference type="EMBL" id="CUA67156.1"/>
    </source>
</evidence>
<dbReference type="AlphaFoldDB" id="A0A0K6FLP0"/>
<keyword evidence="4" id="KW-1185">Reference proteome</keyword>
<accession>A0A0K6FLP0</accession>
<dbReference type="SUPFAM" id="SSF52540">
    <property type="entry name" value="P-loop containing nucleoside triphosphate hydrolases"/>
    <property type="match status" value="1"/>
</dbReference>
<dbReference type="InterPro" id="IPR027417">
    <property type="entry name" value="P-loop_NTPase"/>
</dbReference>
<dbReference type="GO" id="GO:0005525">
    <property type="term" value="F:GTP binding"/>
    <property type="evidence" value="ECO:0007669"/>
    <property type="project" value="InterPro"/>
</dbReference>
<feature type="region of interest" description="Disordered" evidence="1">
    <location>
        <begin position="262"/>
        <end position="286"/>
    </location>
</feature>
<proteinExistence type="predicted"/>
<dbReference type="InterPro" id="IPR006073">
    <property type="entry name" value="GTP-bd"/>
</dbReference>
<reference evidence="3 4" key="1">
    <citation type="submission" date="2015-07" db="EMBL/GenBank/DDBJ databases">
        <authorList>
            <person name="Noorani M."/>
        </authorList>
    </citation>
    <scope>NUCLEOTIDE SEQUENCE [LARGE SCALE GENOMIC DNA]</scope>
    <source>
        <strain evidence="3">BBA 69670</strain>
    </source>
</reference>
<gene>
    <name evidence="3" type="ORF">RSOLAG22IIIB_07234</name>
</gene>
<dbReference type="Pfam" id="PF01926">
    <property type="entry name" value="MMR_HSR1"/>
    <property type="match status" value="1"/>
</dbReference>
<dbReference type="Proteomes" id="UP000044841">
    <property type="component" value="Unassembled WGS sequence"/>
</dbReference>
<evidence type="ECO:0000256" key="1">
    <source>
        <dbReference type="SAM" id="MobiDB-lite"/>
    </source>
</evidence>
<dbReference type="CDD" id="cd00882">
    <property type="entry name" value="Ras_like_GTPase"/>
    <property type="match status" value="1"/>
</dbReference>
<evidence type="ECO:0000313" key="4">
    <source>
        <dbReference type="Proteomes" id="UP000044841"/>
    </source>
</evidence>